<proteinExistence type="inferred from homology"/>
<feature type="domain" description="AAA+ ATPase" evidence="4">
    <location>
        <begin position="98"/>
        <end position="231"/>
    </location>
</feature>
<keyword evidence="2" id="KW-0547">Nucleotide-binding</keyword>
<dbReference type="SUPFAM" id="SSF52540">
    <property type="entry name" value="P-loop containing nucleoside triphosphate hydrolases"/>
    <property type="match status" value="1"/>
</dbReference>
<dbReference type="GO" id="GO:0005524">
    <property type="term" value="F:ATP binding"/>
    <property type="evidence" value="ECO:0007669"/>
    <property type="project" value="UniProtKB-KW"/>
</dbReference>
<dbReference type="InterPro" id="IPR002611">
    <property type="entry name" value="IstB_ATP-bd"/>
</dbReference>
<dbReference type="InterPro" id="IPR027417">
    <property type="entry name" value="P-loop_NTPase"/>
</dbReference>
<dbReference type="SMART" id="SM00382">
    <property type="entry name" value="AAA"/>
    <property type="match status" value="1"/>
</dbReference>
<comment type="similarity">
    <text evidence="1">Belongs to the IS21/IS1162 putative ATP-binding protein family.</text>
</comment>
<evidence type="ECO:0000313" key="5">
    <source>
        <dbReference type="EMBL" id="TDH62305.1"/>
    </source>
</evidence>
<accession>A0A4V3AA99</accession>
<dbReference type="NCBIfam" id="NF038214">
    <property type="entry name" value="IS21_help_AAA"/>
    <property type="match status" value="1"/>
</dbReference>
<dbReference type="InterPro" id="IPR003593">
    <property type="entry name" value="AAA+_ATPase"/>
</dbReference>
<evidence type="ECO:0000259" key="4">
    <source>
        <dbReference type="SMART" id="SM00382"/>
    </source>
</evidence>
<dbReference type="EMBL" id="SMSJ01000012">
    <property type="protein sequence ID" value="TDH62305.1"/>
    <property type="molecule type" value="Genomic_DNA"/>
</dbReference>
<keyword evidence="6" id="KW-1185">Reference proteome</keyword>
<dbReference type="GO" id="GO:0006260">
    <property type="term" value="P:DNA replication"/>
    <property type="evidence" value="ECO:0007669"/>
    <property type="project" value="TreeGrafter"/>
</dbReference>
<dbReference type="InterPro" id="IPR028350">
    <property type="entry name" value="DNAC/IstB-like"/>
</dbReference>
<sequence>MLAHPTQEQLIALGLTGMAKALDDQRRSPDIVALGFEERLGLLVDREAAERESRRMATRLKFAALRHDASIEDVDLRAPRGLDRALFQRLAAGTWLDRHEGVLITGPTGVGKSWLACALGHKACRDGRRVLYHRIPRLFEALALSRADGRHARMLKALARVDLLILDDWGLAVLTQAEREDVLEILEDRHGRGSTIVTSQAPIEAWHEVIGSPTLADAILDRLVHNAHRIELKGESMRKLRAKRTPASEALDAGQKA</sequence>
<dbReference type="InterPro" id="IPR047661">
    <property type="entry name" value="IstB"/>
</dbReference>
<dbReference type="FunFam" id="3.40.50.300:FF:001361">
    <property type="entry name" value="AAA family ATPase"/>
    <property type="match status" value="1"/>
</dbReference>
<dbReference type="PIRSF" id="PIRSF003073">
    <property type="entry name" value="DNAC_TnpB_IstB"/>
    <property type="match status" value="1"/>
</dbReference>
<name>A0A4V3AA99_9PROT</name>
<evidence type="ECO:0000313" key="6">
    <source>
        <dbReference type="Proteomes" id="UP000295096"/>
    </source>
</evidence>
<dbReference type="PANTHER" id="PTHR30050">
    <property type="entry name" value="CHROMOSOMAL REPLICATION INITIATOR PROTEIN DNAA"/>
    <property type="match status" value="1"/>
</dbReference>
<dbReference type="Gene3D" id="3.40.50.300">
    <property type="entry name" value="P-loop containing nucleotide triphosphate hydrolases"/>
    <property type="match status" value="1"/>
</dbReference>
<gene>
    <name evidence="5" type="ORF">E2C06_11855</name>
</gene>
<dbReference type="Proteomes" id="UP000295096">
    <property type="component" value="Unassembled WGS sequence"/>
</dbReference>
<organism evidence="5 6">
    <name type="scientific">Dankookia rubra</name>
    <dbReference type="NCBI Taxonomy" id="1442381"/>
    <lineage>
        <taxon>Bacteria</taxon>
        <taxon>Pseudomonadati</taxon>
        <taxon>Pseudomonadota</taxon>
        <taxon>Alphaproteobacteria</taxon>
        <taxon>Acetobacterales</taxon>
        <taxon>Roseomonadaceae</taxon>
        <taxon>Dankookia</taxon>
    </lineage>
</organism>
<evidence type="ECO:0000256" key="1">
    <source>
        <dbReference type="ARBA" id="ARBA00008059"/>
    </source>
</evidence>
<dbReference type="PANTHER" id="PTHR30050:SF4">
    <property type="entry name" value="ATP-BINDING PROTEIN RV3427C IN INSERTION SEQUENCE-RELATED"/>
    <property type="match status" value="1"/>
</dbReference>
<dbReference type="Pfam" id="PF01695">
    <property type="entry name" value="IstB_IS21"/>
    <property type="match status" value="1"/>
</dbReference>
<evidence type="ECO:0000256" key="2">
    <source>
        <dbReference type="ARBA" id="ARBA00022741"/>
    </source>
</evidence>
<dbReference type="RefSeq" id="WP_133288822.1">
    <property type="nucleotide sequence ID" value="NZ_SMSJ01000012.1"/>
</dbReference>
<dbReference type="OrthoDB" id="8150723at2"/>
<protein>
    <submittedName>
        <fullName evidence="5">Transposase</fullName>
    </submittedName>
</protein>
<dbReference type="CDD" id="cd00009">
    <property type="entry name" value="AAA"/>
    <property type="match status" value="1"/>
</dbReference>
<keyword evidence="3" id="KW-0067">ATP-binding</keyword>
<dbReference type="AlphaFoldDB" id="A0A4V3AA99"/>
<comment type="caution">
    <text evidence="5">The sequence shown here is derived from an EMBL/GenBank/DDBJ whole genome shotgun (WGS) entry which is preliminary data.</text>
</comment>
<evidence type="ECO:0000256" key="3">
    <source>
        <dbReference type="ARBA" id="ARBA00022840"/>
    </source>
</evidence>
<reference evidence="5 6" key="1">
    <citation type="journal article" date="2016" name="J. Microbiol.">
        <title>Dankookia rubra gen. nov., sp. nov., an alphaproteobacterium isolated from sediment of a shallow stream.</title>
        <authorList>
            <person name="Kim W.H."/>
            <person name="Kim D.H."/>
            <person name="Kang K."/>
            <person name="Ahn T.Y."/>
        </authorList>
    </citation>
    <scope>NUCLEOTIDE SEQUENCE [LARGE SCALE GENOMIC DNA]</scope>
    <source>
        <strain evidence="5 6">JCM30602</strain>
    </source>
</reference>